<protein>
    <recommendedName>
        <fullName evidence="9">CCHC-type domain-containing protein</fullName>
    </recommendedName>
</protein>
<dbReference type="PANTHER" id="PTHR48038:SF2">
    <property type="entry name" value="OS02G0536400 PROTEIN"/>
    <property type="match status" value="1"/>
</dbReference>
<dbReference type="PROSITE" id="PS50158">
    <property type="entry name" value="ZF_CCHC"/>
    <property type="match status" value="1"/>
</dbReference>
<keyword evidence="4" id="KW-0732">Signal</keyword>
<keyword evidence="8" id="KW-1185">Reference proteome</keyword>
<dbReference type="SUPFAM" id="SSF54928">
    <property type="entry name" value="RNA-binding domain, RBD"/>
    <property type="match status" value="1"/>
</dbReference>
<dbReference type="InterPro" id="IPR035979">
    <property type="entry name" value="RBD_domain_sf"/>
</dbReference>
<reference evidence="7" key="2">
    <citation type="journal article" date="2023" name="Plants (Basel)">
        <title>Annotation of the Turnera subulata (Passifloraceae) Draft Genome Reveals the S-Locus Evolved after the Divergence of Turneroideae from Passifloroideae in a Stepwise Manner.</title>
        <authorList>
            <person name="Henning P.M."/>
            <person name="Roalson E.H."/>
            <person name="Mir W."/>
            <person name="McCubbin A.G."/>
            <person name="Shore J.S."/>
        </authorList>
    </citation>
    <scope>NUCLEOTIDE SEQUENCE</scope>
    <source>
        <strain evidence="7">F60SS</strain>
    </source>
</reference>
<feature type="domain" description="CCHC-type" evidence="6">
    <location>
        <begin position="272"/>
        <end position="285"/>
    </location>
</feature>
<dbReference type="InterPro" id="IPR012677">
    <property type="entry name" value="Nucleotide-bd_a/b_plait_sf"/>
</dbReference>
<evidence type="ECO:0000256" key="3">
    <source>
        <dbReference type="SAM" id="MobiDB-lite"/>
    </source>
</evidence>
<dbReference type="PANTHER" id="PTHR48038">
    <property type="entry name" value="RIBONUCLEOPROTEIN RB97D"/>
    <property type="match status" value="1"/>
</dbReference>
<evidence type="ECO:0000256" key="4">
    <source>
        <dbReference type="SAM" id="SignalP"/>
    </source>
</evidence>
<feature type="compositionally biased region" description="Basic residues" evidence="3">
    <location>
        <begin position="420"/>
        <end position="429"/>
    </location>
</feature>
<evidence type="ECO:0000259" key="5">
    <source>
        <dbReference type="PROSITE" id="PS50102"/>
    </source>
</evidence>
<dbReference type="EMBL" id="JAKUCV010000627">
    <property type="protein sequence ID" value="KAJ4849369.1"/>
    <property type="molecule type" value="Genomic_DNA"/>
</dbReference>
<proteinExistence type="predicted"/>
<feature type="compositionally biased region" description="Basic residues" evidence="3">
    <location>
        <begin position="372"/>
        <end position="396"/>
    </location>
</feature>
<feature type="signal peptide" evidence="4">
    <location>
        <begin position="1"/>
        <end position="20"/>
    </location>
</feature>
<keyword evidence="1" id="KW-0863">Zinc-finger</keyword>
<feature type="region of interest" description="Disordered" evidence="3">
    <location>
        <begin position="96"/>
        <end position="124"/>
    </location>
</feature>
<dbReference type="OrthoDB" id="5970at2759"/>
<evidence type="ECO:0000256" key="1">
    <source>
        <dbReference type="PROSITE-ProRule" id="PRU00047"/>
    </source>
</evidence>
<reference evidence="7" key="1">
    <citation type="submission" date="2022-02" db="EMBL/GenBank/DDBJ databases">
        <authorList>
            <person name="Henning P.M."/>
            <person name="McCubbin A.G."/>
            <person name="Shore J.S."/>
        </authorList>
    </citation>
    <scope>NUCLEOTIDE SEQUENCE</scope>
    <source>
        <strain evidence="7">F60SS</strain>
        <tissue evidence="7">Leaves</tissue>
    </source>
</reference>
<comment type="caution">
    <text evidence="7">The sequence shown here is derived from an EMBL/GenBank/DDBJ whole genome shotgun (WGS) entry which is preliminary data.</text>
</comment>
<evidence type="ECO:0008006" key="9">
    <source>
        <dbReference type="Google" id="ProtNLM"/>
    </source>
</evidence>
<dbReference type="InterPro" id="IPR000504">
    <property type="entry name" value="RRM_dom"/>
</dbReference>
<gene>
    <name evidence="7" type="ORF">Tsubulata_010720</name>
</gene>
<dbReference type="Proteomes" id="UP001141552">
    <property type="component" value="Unassembled WGS sequence"/>
</dbReference>
<dbReference type="CDD" id="cd00590">
    <property type="entry name" value="RRM_SF"/>
    <property type="match status" value="1"/>
</dbReference>
<name>A0A9Q0GIS7_9ROSI</name>
<feature type="region of interest" description="Disordered" evidence="3">
    <location>
        <begin position="322"/>
        <end position="435"/>
    </location>
</feature>
<dbReference type="GO" id="GO:0008270">
    <property type="term" value="F:zinc ion binding"/>
    <property type="evidence" value="ECO:0007669"/>
    <property type="project" value="UniProtKB-KW"/>
</dbReference>
<sequence length="714" mass="79996">MKKLIMFMFFFLGAVNGSSCDLLPDCMSLYVGNLSSRTPKHQLERVFQRFGRCSVRLKDGYGFVVYKHPPNAEIALRALQKRYICGQPLTLTWSNKQPKASERGARSYEPWRSRDSGQRGRAGRNWVSNDRQEFELRPFKSESGRLGSADIPNEQISYHETDIKEYSGEEHHDYGKDLVDGCDPVELNSSENDRWGAQFRGQTHGNDIDNYIDFDRYEPNKGYDGNDNDDNHLITYSGSTPAQQSAQENVRRDHTGELNLDRSPDAKFRDICYRCGRSGHKMRNCLKGTAPRGKFTRFDHRHDNDISRGGRCKGELERFGCRPGENVQPGKDAIRARWPRSDITSSGLGKNQRSVSGDRSTVQREPSWSWNKNHRRKKRARRESGSPKKHRTKKTRWSVSSPPHSDSTASGSRSVSQSRKNLHSSRPHSKSCSSCSKACSLSCGLRSGLSPEYSISNSADTRSRSHSSNMSLSLSLSLGQPLPSSKGTHLNHQSFAANGETLESEEILIDQLQQVEGDTEIGETKIEAKLRAANNENIVSSSKEENEAGKDQPVVDDSGDLEIVLNSALEVKNPNPLLFGIDTVAAGVSVPENVMDIENCQDSDACILENAPDAETSAGRCSGRTIISSEELCMVLRHYGLDDGEGSKRHSHPEACFGAARLWPWEIIYYRRLKKGAISVENYARRVDQNREFGIVDKYIRSSSGWEELGNDNS</sequence>
<feature type="compositionally biased region" description="Polar residues" evidence="3">
    <location>
        <begin position="342"/>
        <end position="371"/>
    </location>
</feature>
<keyword evidence="1" id="KW-0479">Metal-binding</keyword>
<feature type="compositionally biased region" description="Low complexity" evidence="3">
    <location>
        <begin position="466"/>
        <end position="485"/>
    </location>
</feature>
<feature type="compositionally biased region" description="Basic and acidic residues" evidence="3">
    <location>
        <begin position="99"/>
        <end position="118"/>
    </location>
</feature>
<accession>A0A9Q0GIS7</accession>
<dbReference type="Pfam" id="PF00076">
    <property type="entry name" value="RRM_1"/>
    <property type="match status" value="1"/>
</dbReference>
<feature type="region of interest" description="Disordered" evidence="3">
    <location>
        <begin position="240"/>
        <end position="261"/>
    </location>
</feature>
<dbReference type="SMART" id="SM00360">
    <property type="entry name" value="RRM"/>
    <property type="match status" value="1"/>
</dbReference>
<dbReference type="PROSITE" id="PS50102">
    <property type="entry name" value="RRM"/>
    <property type="match status" value="1"/>
</dbReference>
<feature type="domain" description="RRM" evidence="5">
    <location>
        <begin position="27"/>
        <end position="96"/>
    </location>
</feature>
<dbReference type="AlphaFoldDB" id="A0A9Q0GIS7"/>
<keyword evidence="2" id="KW-0694">RNA-binding</keyword>
<feature type="compositionally biased region" description="Basic and acidic residues" evidence="3">
    <location>
        <begin position="249"/>
        <end position="261"/>
    </location>
</feature>
<feature type="region of interest" description="Disordered" evidence="3">
    <location>
        <begin position="455"/>
        <end position="491"/>
    </location>
</feature>
<feature type="compositionally biased region" description="Polar residues" evidence="3">
    <location>
        <begin position="397"/>
        <end position="419"/>
    </location>
</feature>
<organism evidence="7 8">
    <name type="scientific">Turnera subulata</name>
    <dbReference type="NCBI Taxonomy" id="218843"/>
    <lineage>
        <taxon>Eukaryota</taxon>
        <taxon>Viridiplantae</taxon>
        <taxon>Streptophyta</taxon>
        <taxon>Embryophyta</taxon>
        <taxon>Tracheophyta</taxon>
        <taxon>Spermatophyta</taxon>
        <taxon>Magnoliopsida</taxon>
        <taxon>eudicotyledons</taxon>
        <taxon>Gunneridae</taxon>
        <taxon>Pentapetalae</taxon>
        <taxon>rosids</taxon>
        <taxon>fabids</taxon>
        <taxon>Malpighiales</taxon>
        <taxon>Passifloraceae</taxon>
        <taxon>Turnera</taxon>
    </lineage>
</organism>
<dbReference type="Gene3D" id="3.30.70.330">
    <property type="match status" value="1"/>
</dbReference>
<evidence type="ECO:0000259" key="6">
    <source>
        <dbReference type="PROSITE" id="PS50158"/>
    </source>
</evidence>
<keyword evidence="1" id="KW-0862">Zinc</keyword>
<evidence type="ECO:0000313" key="7">
    <source>
        <dbReference type="EMBL" id="KAJ4849369.1"/>
    </source>
</evidence>
<evidence type="ECO:0000313" key="8">
    <source>
        <dbReference type="Proteomes" id="UP001141552"/>
    </source>
</evidence>
<dbReference type="SMART" id="SM00343">
    <property type="entry name" value="ZnF_C2HC"/>
    <property type="match status" value="1"/>
</dbReference>
<feature type="chain" id="PRO_5040375738" description="CCHC-type domain-containing protein" evidence="4">
    <location>
        <begin position="21"/>
        <end position="714"/>
    </location>
</feature>
<dbReference type="GO" id="GO:0003723">
    <property type="term" value="F:RNA binding"/>
    <property type="evidence" value="ECO:0007669"/>
    <property type="project" value="UniProtKB-UniRule"/>
</dbReference>
<evidence type="ECO:0000256" key="2">
    <source>
        <dbReference type="PROSITE-ProRule" id="PRU00176"/>
    </source>
</evidence>
<dbReference type="InterPro" id="IPR001878">
    <property type="entry name" value="Znf_CCHC"/>
</dbReference>